<dbReference type="InterPro" id="IPR036249">
    <property type="entry name" value="Thioredoxin-like_sf"/>
</dbReference>
<dbReference type="AlphaFoldDB" id="A0A4Y4CZG8"/>
<evidence type="ECO:0000313" key="9">
    <source>
        <dbReference type="EMBL" id="GEC96427.1"/>
    </source>
</evidence>
<dbReference type="Gene3D" id="3.40.30.10">
    <property type="entry name" value="Glutaredoxin"/>
    <property type="match status" value="1"/>
</dbReference>
<name>A0A4Y4CZG8_ZOORA</name>
<dbReference type="PROSITE" id="PS51352">
    <property type="entry name" value="THIOREDOXIN_2"/>
    <property type="match status" value="1"/>
</dbReference>
<dbReference type="InterPro" id="IPR050824">
    <property type="entry name" value="Thiol_disulfide_DsbA"/>
</dbReference>
<keyword evidence="5" id="KW-0574">Periplasm</keyword>
<evidence type="ECO:0000256" key="2">
    <source>
        <dbReference type="ARBA" id="ARBA00005791"/>
    </source>
</evidence>
<organism evidence="9 10">
    <name type="scientific">Zoogloea ramigera</name>
    <dbReference type="NCBI Taxonomy" id="350"/>
    <lineage>
        <taxon>Bacteria</taxon>
        <taxon>Pseudomonadati</taxon>
        <taxon>Pseudomonadota</taxon>
        <taxon>Betaproteobacteria</taxon>
        <taxon>Rhodocyclales</taxon>
        <taxon>Zoogloeaceae</taxon>
        <taxon>Zoogloea</taxon>
    </lineage>
</organism>
<proteinExistence type="inferred from homology"/>
<dbReference type="SUPFAM" id="SSF52833">
    <property type="entry name" value="Thioredoxin-like"/>
    <property type="match status" value="1"/>
</dbReference>
<dbReference type="OrthoDB" id="9784896at2"/>
<comment type="subcellular location">
    <subcellularLocation>
        <location evidence="1">Periplasm</location>
    </subcellularLocation>
</comment>
<evidence type="ECO:0000256" key="4">
    <source>
        <dbReference type="ARBA" id="ARBA00022729"/>
    </source>
</evidence>
<evidence type="ECO:0000256" key="3">
    <source>
        <dbReference type="ARBA" id="ARBA00013831"/>
    </source>
</evidence>
<dbReference type="PROSITE" id="PS00194">
    <property type="entry name" value="THIOREDOXIN_1"/>
    <property type="match status" value="1"/>
</dbReference>
<sequence>MQRRDVLKQLSALAVLGGVGLPALAQPVGYELVAPPQPTEAKGKVEILEFFHYGCPHCKSFDPLLELWVKKLPSDVVFTRVPVTWGNPQLAGLAKLFLTLETTGDHARLHGQIFDAVQSEKLPLHTEAGAQEWAVKKGVDAKKFAEAYRSFNVGVRLKRIEDLGRNYKVQGVPLLAVDGKYFTSASIAGSHEAALKSADQLIVRARGEQGRK</sequence>
<dbReference type="GO" id="GO:0015036">
    <property type="term" value="F:disulfide oxidoreductase activity"/>
    <property type="evidence" value="ECO:0007669"/>
    <property type="project" value="UniProtKB-ARBA"/>
</dbReference>
<protein>
    <recommendedName>
        <fullName evidence="3">Thiol:disulfide interchange protein DsbA</fullName>
    </recommendedName>
</protein>
<keyword evidence="7" id="KW-0676">Redox-active center</keyword>
<dbReference type="InterPro" id="IPR017937">
    <property type="entry name" value="Thioredoxin_CS"/>
</dbReference>
<evidence type="ECO:0000256" key="6">
    <source>
        <dbReference type="ARBA" id="ARBA00023157"/>
    </source>
</evidence>
<reference evidence="9 10" key="1">
    <citation type="submission" date="2019-06" db="EMBL/GenBank/DDBJ databases">
        <title>Whole genome shotgun sequence of Zoogloea ramigera NBRC 15342.</title>
        <authorList>
            <person name="Hosoyama A."/>
            <person name="Uohara A."/>
            <person name="Ohji S."/>
            <person name="Ichikawa N."/>
        </authorList>
    </citation>
    <scope>NUCLEOTIDE SEQUENCE [LARGE SCALE GENOMIC DNA]</scope>
    <source>
        <strain evidence="9 10">NBRC 15342</strain>
    </source>
</reference>
<evidence type="ECO:0000259" key="8">
    <source>
        <dbReference type="PROSITE" id="PS51352"/>
    </source>
</evidence>
<dbReference type="NCBIfam" id="TIGR01409">
    <property type="entry name" value="TAT_signal_seq"/>
    <property type="match status" value="1"/>
</dbReference>
<comment type="caution">
    <text evidence="9">The sequence shown here is derived from an EMBL/GenBank/DDBJ whole genome shotgun (WGS) entry which is preliminary data.</text>
</comment>
<dbReference type="PANTHER" id="PTHR35891">
    <property type="entry name" value="THIOL:DISULFIDE INTERCHANGE PROTEIN DSBA"/>
    <property type="match status" value="1"/>
</dbReference>
<keyword evidence="6" id="KW-1015">Disulfide bond</keyword>
<evidence type="ECO:0000256" key="1">
    <source>
        <dbReference type="ARBA" id="ARBA00004418"/>
    </source>
</evidence>
<comment type="similarity">
    <text evidence="2">Belongs to the thioredoxin family. DsbA subfamily.</text>
</comment>
<dbReference type="InterPro" id="IPR001853">
    <property type="entry name" value="DSBA-like_thioredoxin_dom"/>
</dbReference>
<evidence type="ECO:0000313" key="10">
    <source>
        <dbReference type="Proteomes" id="UP000318422"/>
    </source>
</evidence>
<dbReference type="PANTHER" id="PTHR35891:SF3">
    <property type="entry name" value="THIOL:DISULFIDE INTERCHANGE PROTEIN DSBL"/>
    <property type="match status" value="1"/>
</dbReference>
<dbReference type="InterPro" id="IPR023205">
    <property type="entry name" value="DsbA/DsbL"/>
</dbReference>
<dbReference type="Proteomes" id="UP000318422">
    <property type="component" value="Unassembled WGS sequence"/>
</dbReference>
<keyword evidence="10" id="KW-1185">Reference proteome</keyword>
<dbReference type="GO" id="GO:0042597">
    <property type="term" value="C:periplasmic space"/>
    <property type="evidence" value="ECO:0007669"/>
    <property type="project" value="UniProtKB-SubCell"/>
</dbReference>
<dbReference type="EMBL" id="BJNV01000043">
    <property type="protein sequence ID" value="GEC96427.1"/>
    <property type="molecule type" value="Genomic_DNA"/>
</dbReference>
<gene>
    <name evidence="9" type="primary">dsbA</name>
    <name evidence="9" type="ORF">ZRA01_25000</name>
</gene>
<dbReference type="RefSeq" id="WP_141352722.1">
    <property type="nucleotide sequence ID" value="NZ_BJNV01000043.1"/>
</dbReference>
<dbReference type="Pfam" id="PF01323">
    <property type="entry name" value="DSBA"/>
    <property type="match status" value="1"/>
</dbReference>
<dbReference type="CDD" id="cd03019">
    <property type="entry name" value="DsbA_DsbA"/>
    <property type="match status" value="1"/>
</dbReference>
<evidence type="ECO:0000256" key="5">
    <source>
        <dbReference type="ARBA" id="ARBA00022764"/>
    </source>
</evidence>
<feature type="domain" description="Thioredoxin" evidence="8">
    <location>
        <begin position="1"/>
        <end position="165"/>
    </location>
</feature>
<evidence type="ECO:0000256" key="7">
    <source>
        <dbReference type="ARBA" id="ARBA00023284"/>
    </source>
</evidence>
<accession>A0A4Y4CZG8</accession>
<dbReference type="InterPro" id="IPR019546">
    <property type="entry name" value="TAT_signal_bac_arc"/>
</dbReference>
<keyword evidence="4" id="KW-0732">Signal</keyword>
<dbReference type="InterPro" id="IPR013766">
    <property type="entry name" value="Thioredoxin_domain"/>
</dbReference>